<dbReference type="OrthoDB" id="439808at2759"/>
<feature type="compositionally biased region" description="Low complexity" evidence="3">
    <location>
        <begin position="306"/>
        <end position="318"/>
    </location>
</feature>
<feature type="region of interest" description="Disordered" evidence="3">
    <location>
        <begin position="291"/>
        <end position="344"/>
    </location>
</feature>
<feature type="compositionally biased region" description="Low complexity" evidence="3">
    <location>
        <begin position="83"/>
        <end position="103"/>
    </location>
</feature>
<dbReference type="GO" id="GO:0003729">
    <property type="term" value="F:mRNA binding"/>
    <property type="evidence" value="ECO:0007669"/>
    <property type="project" value="TreeGrafter"/>
</dbReference>
<feature type="region of interest" description="Disordered" evidence="3">
    <location>
        <begin position="569"/>
        <end position="620"/>
    </location>
</feature>
<dbReference type="PANTHER" id="PTHR48025">
    <property type="entry name" value="OS02G0815200 PROTEIN"/>
    <property type="match status" value="1"/>
</dbReference>
<dbReference type="STRING" id="106004.A0A1Y2FEL4"/>
<dbReference type="Proteomes" id="UP000193467">
    <property type="component" value="Unassembled WGS sequence"/>
</dbReference>
<feature type="compositionally biased region" description="Polar residues" evidence="3">
    <location>
        <begin position="326"/>
        <end position="336"/>
    </location>
</feature>
<dbReference type="InterPro" id="IPR035979">
    <property type="entry name" value="RBD_domain_sf"/>
</dbReference>
<evidence type="ECO:0000313" key="6">
    <source>
        <dbReference type="Proteomes" id="UP000193467"/>
    </source>
</evidence>
<dbReference type="InParanoid" id="A0A1Y2FEL4"/>
<proteinExistence type="predicted"/>
<dbReference type="InterPro" id="IPR012677">
    <property type="entry name" value="Nucleotide-bd_a/b_plait_sf"/>
</dbReference>
<feature type="compositionally biased region" description="Basic and acidic residues" evidence="3">
    <location>
        <begin position="586"/>
        <end position="601"/>
    </location>
</feature>
<name>A0A1Y2FEL4_9BASI</name>
<gene>
    <name evidence="5" type="ORF">BCR35DRAFT_304037</name>
</gene>
<evidence type="ECO:0000256" key="1">
    <source>
        <dbReference type="ARBA" id="ARBA00022884"/>
    </source>
</evidence>
<evidence type="ECO:0000259" key="4">
    <source>
        <dbReference type="PROSITE" id="PS50102"/>
    </source>
</evidence>
<feature type="region of interest" description="Disordered" evidence="3">
    <location>
        <begin position="529"/>
        <end position="548"/>
    </location>
</feature>
<dbReference type="InterPro" id="IPR050502">
    <property type="entry name" value="Euk_RNA-bind_prot"/>
</dbReference>
<dbReference type="AlphaFoldDB" id="A0A1Y2FEL4"/>
<keyword evidence="6" id="KW-1185">Reference proteome</keyword>
<dbReference type="EMBL" id="MCGR01000022">
    <property type="protein sequence ID" value="ORY81854.1"/>
    <property type="molecule type" value="Genomic_DNA"/>
</dbReference>
<dbReference type="Pfam" id="PF00076">
    <property type="entry name" value="RRM_1"/>
    <property type="match status" value="1"/>
</dbReference>
<dbReference type="SUPFAM" id="SSF54928">
    <property type="entry name" value="RNA-binding domain, RBD"/>
    <property type="match status" value="3"/>
</dbReference>
<evidence type="ECO:0000256" key="3">
    <source>
        <dbReference type="SAM" id="MobiDB-lite"/>
    </source>
</evidence>
<dbReference type="SMART" id="SM00360">
    <property type="entry name" value="RRM"/>
    <property type="match status" value="4"/>
</dbReference>
<dbReference type="PANTHER" id="PTHR48025:SF1">
    <property type="entry name" value="RRM DOMAIN-CONTAINING PROTEIN"/>
    <property type="match status" value="1"/>
</dbReference>
<feature type="region of interest" description="Disordered" evidence="3">
    <location>
        <begin position="59"/>
        <end position="111"/>
    </location>
</feature>
<evidence type="ECO:0000256" key="2">
    <source>
        <dbReference type="PROSITE-ProRule" id="PRU00176"/>
    </source>
</evidence>
<comment type="caution">
    <text evidence="5">The sequence shown here is derived from an EMBL/GenBank/DDBJ whole genome shotgun (WGS) entry which is preliminary data.</text>
</comment>
<feature type="compositionally biased region" description="Basic and acidic residues" evidence="3">
    <location>
        <begin position="532"/>
        <end position="541"/>
    </location>
</feature>
<dbReference type="InterPro" id="IPR000504">
    <property type="entry name" value="RRM_dom"/>
</dbReference>
<dbReference type="Gene3D" id="3.30.70.330">
    <property type="match status" value="2"/>
</dbReference>
<keyword evidence="1 2" id="KW-0694">RNA-binding</keyword>
<accession>A0A1Y2FEL4</accession>
<organism evidence="5 6">
    <name type="scientific">Leucosporidium creatinivorum</name>
    <dbReference type="NCBI Taxonomy" id="106004"/>
    <lineage>
        <taxon>Eukaryota</taxon>
        <taxon>Fungi</taxon>
        <taxon>Dikarya</taxon>
        <taxon>Basidiomycota</taxon>
        <taxon>Pucciniomycotina</taxon>
        <taxon>Microbotryomycetes</taxon>
        <taxon>Leucosporidiales</taxon>
        <taxon>Leucosporidium</taxon>
    </lineage>
</organism>
<evidence type="ECO:0000313" key="5">
    <source>
        <dbReference type="EMBL" id="ORY81854.1"/>
    </source>
</evidence>
<dbReference type="CDD" id="cd00590">
    <property type="entry name" value="RRM_SF"/>
    <property type="match status" value="2"/>
</dbReference>
<sequence length="620" mass="66334">MLCRTTRAAVRLGCRARPLASLAHQAETSSSALAVGRGTKALLWASPARSLYTSPCLRTEDSATSSAPPAPTPSEPAPEIEETTTAAPSSSPAAPSPTAAQTPPTDPVYSRRVKIRNVDPAVTETAVKELVADALGGESFVRDARIVRRTDESVHAVVDFKQPEHAAQLIALAPTMGDVSPTYEYDQPTVKSNPRSIPRDPCQVAVVGLPPGVPEDKIRRVAEQTAGGEVVGKIIIAKKRHPQTDLSTSRIAFVRFNTPAEAQRLLQLAPSVSGANPQYRLAQLGGGVRKPALNASADASPPPSSPSSAGPRSSVSTATRSKSNDPKFSTKSNTDQSAEDRPRGIFVGGLDTAITSGVLREAVTRALQGPSQDVVNARVAVDRVGKSKGFGFVELRNSTLINRLLPLAPKLLDSCPNLTLTRARPSPKPFAALDFASAPQNPPSTRLWVGNLPPLITDTLLHQAFGRVGGRVRRITLVEEKDRRSKEQRTSAYVTMQTTTEAQRVIEFARSEKGMRVAGASLLVGFASSRPGKGERKEGKAEGTWTPKPGVVVSREVKGKTVGAPRVKAKRELPIELQEPPRLPRMSREEREQARPRRIPEGSEEGGVASHALANLFRKM</sequence>
<feature type="domain" description="RRM" evidence="4">
    <location>
        <begin position="445"/>
        <end position="529"/>
    </location>
</feature>
<protein>
    <recommendedName>
        <fullName evidence="4">RRM domain-containing protein</fullName>
    </recommendedName>
</protein>
<feature type="domain" description="RRM" evidence="4">
    <location>
        <begin position="343"/>
        <end position="425"/>
    </location>
</feature>
<dbReference type="PROSITE" id="PS50102">
    <property type="entry name" value="RRM"/>
    <property type="match status" value="2"/>
</dbReference>
<reference evidence="5 6" key="1">
    <citation type="submission" date="2016-07" db="EMBL/GenBank/DDBJ databases">
        <title>Pervasive Adenine N6-methylation of Active Genes in Fungi.</title>
        <authorList>
            <consortium name="DOE Joint Genome Institute"/>
            <person name="Mondo S.J."/>
            <person name="Dannebaum R.O."/>
            <person name="Kuo R.C."/>
            <person name="Labutti K."/>
            <person name="Haridas S."/>
            <person name="Kuo A."/>
            <person name="Salamov A."/>
            <person name="Ahrendt S.R."/>
            <person name="Lipzen A."/>
            <person name="Sullivan W."/>
            <person name="Andreopoulos W.B."/>
            <person name="Clum A."/>
            <person name="Lindquist E."/>
            <person name="Daum C."/>
            <person name="Ramamoorthy G.K."/>
            <person name="Gryganskyi A."/>
            <person name="Culley D."/>
            <person name="Magnuson J.K."/>
            <person name="James T.Y."/>
            <person name="O'Malley M.A."/>
            <person name="Stajich J.E."/>
            <person name="Spatafora J.W."/>
            <person name="Visel A."/>
            <person name="Grigoriev I.V."/>
        </authorList>
    </citation>
    <scope>NUCLEOTIDE SEQUENCE [LARGE SCALE GENOMIC DNA]</scope>
    <source>
        <strain evidence="5 6">62-1032</strain>
    </source>
</reference>